<accession>A0A6G2DPC8</accession>
<sequence length="89" mass="10020">NKEHVGDVLMVIVKNSGDAKLDVERKGKVARVFLKDNGETVAWNIFEVSSLFETAERGQVFLTDEQVARLNQELQAEGFTEEIVNDKEP</sequence>
<organism evidence="2 3">
    <name type="scientific">Streptococcus pneumoniae</name>
    <dbReference type="NCBI Taxonomy" id="1313"/>
    <lineage>
        <taxon>Bacteria</taxon>
        <taxon>Bacillati</taxon>
        <taxon>Bacillota</taxon>
        <taxon>Bacilli</taxon>
        <taxon>Lactobacillales</taxon>
        <taxon>Streptococcaceae</taxon>
        <taxon>Streptococcus</taxon>
    </lineage>
</organism>
<feature type="non-terminal residue" evidence="2">
    <location>
        <position position="89"/>
    </location>
</feature>
<proteinExistence type="predicted"/>
<feature type="non-terminal residue" evidence="2">
    <location>
        <position position="1"/>
    </location>
</feature>
<evidence type="ECO:0000313" key="2">
    <source>
        <dbReference type="EMBL" id="MTV91597.1"/>
    </source>
</evidence>
<reference evidence="2 3" key="1">
    <citation type="submission" date="2019-11" db="EMBL/GenBank/DDBJ databases">
        <title>Growth characteristics of pneumococcus vary with the chemical composition of the capsule and with environmental conditions.</title>
        <authorList>
            <person name="Tothpal A."/>
            <person name="Desobry K."/>
            <person name="Joshi S."/>
            <person name="Wyllie A.L."/>
            <person name="Weinberger D.M."/>
        </authorList>
    </citation>
    <scope>NUCLEOTIDE SEQUENCE [LARGE SCALE GENOMIC DNA]</scope>
    <source>
        <strain evidence="3">pnumococcus15C</strain>
    </source>
</reference>
<dbReference type="InterPro" id="IPR037154">
    <property type="entry name" value="YtpR-like_sf"/>
</dbReference>
<dbReference type="EMBL" id="WNIB01000749">
    <property type="protein sequence ID" value="MTV91597.1"/>
    <property type="molecule type" value="Genomic_DNA"/>
</dbReference>
<dbReference type="Pfam" id="PF14794">
    <property type="entry name" value="DUF4479"/>
    <property type="match status" value="1"/>
</dbReference>
<dbReference type="Proteomes" id="UP000476212">
    <property type="component" value="Unassembled WGS sequence"/>
</dbReference>
<protein>
    <submittedName>
        <fullName evidence="2">DUF4479 domain-containing protein</fullName>
    </submittedName>
</protein>
<dbReference type="Gene3D" id="3.30.1940.10">
    <property type="entry name" value="YtpR-like"/>
    <property type="match status" value="1"/>
</dbReference>
<evidence type="ECO:0000259" key="1">
    <source>
        <dbReference type="Pfam" id="PF14794"/>
    </source>
</evidence>
<feature type="domain" description="DUF4479" evidence="1">
    <location>
        <begin position="18"/>
        <end position="86"/>
    </location>
</feature>
<comment type="caution">
    <text evidence="2">The sequence shown here is derived from an EMBL/GenBank/DDBJ whole genome shotgun (WGS) entry which is preliminary data.</text>
</comment>
<evidence type="ECO:0000313" key="3">
    <source>
        <dbReference type="Proteomes" id="UP000476212"/>
    </source>
</evidence>
<dbReference type="InterPro" id="IPR027855">
    <property type="entry name" value="DUF4479"/>
</dbReference>
<name>A0A6G2DPC8_STREE</name>
<dbReference type="FunFam" id="3.30.1940.10:FF:000001">
    <property type="entry name" value="Phenylalanine--tRNA ligase beta subunit"/>
    <property type="match status" value="1"/>
</dbReference>
<dbReference type="RefSeq" id="WP_155474099.1">
    <property type="nucleotide sequence ID" value="NZ_WNIB01000749.1"/>
</dbReference>
<gene>
    <name evidence="2" type="ORF">GM544_14430</name>
</gene>
<dbReference type="AlphaFoldDB" id="A0A6G2DPC8"/>